<keyword evidence="3" id="KW-1185">Reference proteome</keyword>
<proteinExistence type="predicted"/>
<dbReference type="Proteomes" id="UP000428260">
    <property type="component" value="Chromosome"/>
</dbReference>
<evidence type="ECO:0000313" key="3">
    <source>
        <dbReference type="Proteomes" id="UP000428260"/>
    </source>
</evidence>
<reference evidence="2 3" key="1">
    <citation type="submission" date="2019-11" db="EMBL/GenBank/DDBJ databases">
        <authorList>
            <person name="Zheng R.K."/>
            <person name="Sun C.M."/>
        </authorList>
    </citation>
    <scope>NUCLEOTIDE SEQUENCE [LARGE SCALE GENOMIC DNA]</scope>
    <source>
        <strain evidence="2 3">WC007</strain>
    </source>
</reference>
<feature type="transmembrane region" description="Helical" evidence="1">
    <location>
        <begin position="40"/>
        <end position="58"/>
    </location>
</feature>
<organism evidence="2 3">
    <name type="scientific">Maribellus comscasis</name>
    <dbReference type="NCBI Taxonomy" id="2681766"/>
    <lineage>
        <taxon>Bacteria</taxon>
        <taxon>Pseudomonadati</taxon>
        <taxon>Bacteroidota</taxon>
        <taxon>Bacteroidia</taxon>
        <taxon>Marinilabiliales</taxon>
        <taxon>Prolixibacteraceae</taxon>
        <taxon>Maribellus</taxon>
    </lineage>
</organism>
<evidence type="ECO:0000313" key="2">
    <source>
        <dbReference type="EMBL" id="QGY46076.1"/>
    </source>
</evidence>
<dbReference type="EMBL" id="CP046401">
    <property type="protein sequence ID" value="QGY46076.1"/>
    <property type="molecule type" value="Genomic_DNA"/>
</dbReference>
<evidence type="ECO:0000256" key="1">
    <source>
        <dbReference type="SAM" id="Phobius"/>
    </source>
</evidence>
<dbReference type="KEGG" id="mcos:GM418_21115"/>
<protein>
    <submittedName>
        <fullName evidence="2">Uncharacterized protein</fullName>
    </submittedName>
</protein>
<keyword evidence="1" id="KW-1133">Transmembrane helix</keyword>
<keyword evidence="1" id="KW-0812">Transmembrane</keyword>
<gene>
    <name evidence="2" type="ORF">GM418_21115</name>
</gene>
<dbReference type="AlphaFoldDB" id="A0A6I6JST0"/>
<sequence length="111" mass="12671">MMKTKNTNQNLKDISRFTRWVNNLDTRDQSLTPRRRKRKWILLTGGIFILFVLSFLLFPSANPGSSKVITPKAGIESQGKEPAAQSAFDLPVDSFENHLKSIIHEELSEKK</sequence>
<dbReference type="RefSeq" id="WP_158869214.1">
    <property type="nucleotide sequence ID" value="NZ_CP046401.1"/>
</dbReference>
<name>A0A6I6JST0_9BACT</name>
<accession>A0A6I6JST0</accession>
<keyword evidence="1" id="KW-0472">Membrane</keyword>